<dbReference type="InterPro" id="IPR025311">
    <property type="entry name" value="DUF4166"/>
</dbReference>
<keyword evidence="4" id="KW-1185">Reference proteome</keyword>
<comment type="caution">
    <text evidence="3">The sequence shown here is derived from an EMBL/GenBank/DDBJ whole genome shotgun (WGS) entry which is preliminary data.</text>
</comment>
<accession>A0ABT2X1A7</accession>
<dbReference type="Proteomes" id="UP001209535">
    <property type="component" value="Unassembled WGS sequence"/>
</dbReference>
<dbReference type="Pfam" id="PF03435">
    <property type="entry name" value="Sacchrp_dh_NADP"/>
    <property type="match status" value="1"/>
</dbReference>
<dbReference type="EMBL" id="JAOVQO010000005">
    <property type="protein sequence ID" value="MCU9847721.1"/>
    <property type="molecule type" value="Genomic_DNA"/>
</dbReference>
<evidence type="ECO:0000313" key="4">
    <source>
        <dbReference type="Proteomes" id="UP001209535"/>
    </source>
</evidence>
<organism evidence="3 4">
    <name type="scientific">Albidovulum salinarum</name>
    <dbReference type="NCBI Taxonomy" id="2984153"/>
    <lineage>
        <taxon>Bacteria</taxon>
        <taxon>Pseudomonadati</taxon>
        <taxon>Pseudomonadota</taxon>
        <taxon>Alphaproteobacteria</taxon>
        <taxon>Rhodobacterales</taxon>
        <taxon>Paracoccaceae</taxon>
        <taxon>Albidovulum</taxon>
    </lineage>
</organism>
<dbReference type="InterPro" id="IPR036291">
    <property type="entry name" value="NAD(P)-bd_dom_sf"/>
</dbReference>
<dbReference type="InterPro" id="IPR005097">
    <property type="entry name" value="Sacchrp_dh_NADP-bd"/>
</dbReference>
<evidence type="ECO:0000313" key="3">
    <source>
        <dbReference type="EMBL" id="MCU9847721.1"/>
    </source>
</evidence>
<sequence>MTRPVLVIGGTGVFGSRLCIALLREPQVEVIVAGRDRAAAERFAARHGGRAERLDRDAPDLEARIAALRPVAVIDAAGPFQAYGADPYRLARAAVAAGAHYLDLSDDAAFTAGIGALDVPARAAGVQVLSGVSSVPALSSAVVEHLCRGIDDLHLIDIAILPGNRAPRGVSVVRAILAQAGQRIRLWRGSRWTEGRGWDQPVGIALFAGERARWASLIGAPDLLLFPERFRARSVVFRAGLELRLMRGGLWFLSLPVRAGLVRNLVPLGAALRWIAARLEPFGSDRGGMQVVVAGIMPGGDAVQREWRLRAGAGDGPQVPTLPARIVLRQLLGGGARPGARPCLAEFGVPAFAAELARSSIDITLEEEGARFPLLFAEALGGSLAALPEPIRALHRVIDLRRWAGRAEVVRGQGRLARLIGWAMGFPPATQDCAVSVEMQRRGAGEVWTRSFAGRRFRSHLTPAGGQGRGIVERFGPLSFHIGLTAHAGRLAYPVLSGRILGLPLPRLLLPVSETLEGVDAQGRATFDVALSHPLSGPIVRYRGWLVPDDDPLSL</sequence>
<proteinExistence type="predicted"/>
<feature type="domain" description="Saccharopine dehydrogenase NADP binding" evidence="1">
    <location>
        <begin position="5"/>
        <end position="105"/>
    </location>
</feature>
<dbReference type="PANTHER" id="PTHR43796">
    <property type="entry name" value="CARBOXYNORSPERMIDINE SYNTHASE"/>
    <property type="match status" value="1"/>
</dbReference>
<feature type="domain" description="DUF4166" evidence="2">
    <location>
        <begin position="387"/>
        <end position="546"/>
    </location>
</feature>
<name>A0ABT2X1A7_9RHOB</name>
<gene>
    <name evidence="3" type="ORF">OEZ60_06845</name>
</gene>
<protein>
    <submittedName>
        <fullName evidence="3">DUF4166 domain-containing protein</fullName>
    </submittedName>
</protein>
<evidence type="ECO:0000259" key="2">
    <source>
        <dbReference type="Pfam" id="PF13761"/>
    </source>
</evidence>
<dbReference type="Pfam" id="PF13761">
    <property type="entry name" value="DUF4166"/>
    <property type="match status" value="1"/>
</dbReference>
<evidence type="ECO:0000259" key="1">
    <source>
        <dbReference type="Pfam" id="PF03435"/>
    </source>
</evidence>
<reference evidence="3 4" key="1">
    <citation type="submission" date="2022-10" db="EMBL/GenBank/DDBJ databases">
        <title>Defluviimonas sp. nov., isolated from ocean surface sediments.</title>
        <authorList>
            <person name="He W."/>
            <person name="Wang L."/>
            <person name="Zhang D.-F."/>
        </authorList>
    </citation>
    <scope>NUCLEOTIDE SEQUENCE [LARGE SCALE GENOMIC DNA]</scope>
    <source>
        <strain evidence="3 4">WL0024</strain>
    </source>
</reference>
<dbReference type="Gene3D" id="3.40.50.720">
    <property type="entry name" value="NAD(P)-binding Rossmann-like Domain"/>
    <property type="match status" value="1"/>
</dbReference>
<dbReference type="RefSeq" id="WP_263334478.1">
    <property type="nucleotide sequence ID" value="NZ_JAOVQO010000005.1"/>
</dbReference>
<dbReference type="SUPFAM" id="SSF51735">
    <property type="entry name" value="NAD(P)-binding Rossmann-fold domains"/>
    <property type="match status" value="1"/>
</dbReference>
<dbReference type="PANTHER" id="PTHR43796:SF2">
    <property type="entry name" value="CARBOXYNORSPERMIDINE SYNTHASE"/>
    <property type="match status" value="1"/>
</dbReference>